<dbReference type="EMBL" id="LMWP01000046">
    <property type="protein sequence ID" value="KUN18053.1"/>
    <property type="molecule type" value="Genomic_DNA"/>
</dbReference>
<dbReference type="AlphaFoldDB" id="A0A101PUQ0"/>
<evidence type="ECO:0000313" key="2">
    <source>
        <dbReference type="Proteomes" id="UP000053398"/>
    </source>
</evidence>
<keyword evidence="2" id="KW-1185">Reference proteome</keyword>
<gene>
    <name evidence="1" type="ORF">AQJ11_35940</name>
</gene>
<accession>A0A101PUQ0</accession>
<dbReference type="InterPro" id="IPR036412">
    <property type="entry name" value="HAD-like_sf"/>
</dbReference>
<evidence type="ECO:0008006" key="3">
    <source>
        <dbReference type="Google" id="ProtNLM"/>
    </source>
</evidence>
<reference evidence="1 2" key="1">
    <citation type="submission" date="2015-10" db="EMBL/GenBank/DDBJ databases">
        <title>Draft genome sequence of Streptomyces corchorusii DSM 40340, type strain for the species Streptomyces corchorusii.</title>
        <authorList>
            <person name="Ruckert C."/>
            <person name="Winkler A."/>
            <person name="Kalinowski J."/>
            <person name="Kampfer P."/>
            <person name="Glaeser S."/>
        </authorList>
    </citation>
    <scope>NUCLEOTIDE SEQUENCE [LARGE SCALE GENOMIC DNA]</scope>
    <source>
        <strain evidence="1 2">DSM 40340</strain>
    </source>
</reference>
<evidence type="ECO:0000313" key="1">
    <source>
        <dbReference type="EMBL" id="KUN18053.1"/>
    </source>
</evidence>
<proteinExistence type="predicted"/>
<comment type="caution">
    <text evidence="1">The sequence shown here is derived from an EMBL/GenBank/DDBJ whole genome shotgun (WGS) entry which is preliminary data.</text>
</comment>
<dbReference type="Proteomes" id="UP000053398">
    <property type="component" value="Unassembled WGS sequence"/>
</dbReference>
<sequence>MRRAGRACAKTEFPVRCGRESRGRFAAHAGQVGDSRSDLPLWASLGLSAALDASAGAHEEATVTVDDDGLRGVLPALSRLVAATR</sequence>
<organism evidence="1 2">
    <name type="scientific">Streptomyces corchorusii</name>
    <name type="common">Streptomyces chibaensis</name>
    <dbReference type="NCBI Taxonomy" id="1903"/>
    <lineage>
        <taxon>Bacteria</taxon>
        <taxon>Bacillati</taxon>
        <taxon>Actinomycetota</taxon>
        <taxon>Actinomycetes</taxon>
        <taxon>Kitasatosporales</taxon>
        <taxon>Streptomycetaceae</taxon>
        <taxon>Streptomyces</taxon>
    </lineage>
</organism>
<protein>
    <recommendedName>
        <fullName evidence="3">Hydrolase</fullName>
    </recommendedName>
</protein>
<dbReference type="SUPFAM" id="SSF56784">
    <property type="entry name" value="HAD-like"/>
    <property type="match status" value="1"/>
</dbReference>
<name>A0A101PUQ0_STRCK</name>